<dbReference type="InterPro" id="IPR029045">
    <property type="entry name" value="ClpP/crotonase-like_dom_sf"/>
</dbReference>
<organism evidence="2 3">
    <name type="scientific">Hyphobacterium marinum</name>
    <dbReference type="NCBI Taxonomy" id="3116574"/>
    <lineage>
        <taxon>Bacteria</taxon>
        <taxon>Pseudomonadati</taxon>
        <taxon>Pseudomonadota</taxon>
        <taxon>Alphaproteobacteria</taxon>
        <taxon>Maricaulales</taxon>
        <taxon>Maricaulaceae</taxon>
        <taxon>Hyphobacterium</taxon>
    </lineage>
</organism>
<protein>
    <submittedName>
        <fullName evidence="2">Enoyl-CoA hydratase-related protein</fullName>
    </submittedName>
</protein>
<dbReference type="PANTHER" id="PTHR43684:SF4">
    <property type="entry name" value="ENOYL-COA HYDRATASE_ISOMERASE FAMILY PROTEIN (AFU_ORTHOLOGUE AFUA_1G01890)"/>
    <property type="match status" value="1"/>
</dbReference>
<comment type="similarity">
    <text evidence="1">Belongs to the enoyl-CoA hydratase/isomerase family.</text>
</comment>
<proteinExistence type="inferred from homology"/>
<dbReference type="SUPFAM" id="SSF52096">
    <property type="entry name" value="ClpP/crotonase"/>
    <property type="match status" value="1"/>
</dbReference>
<dbReference type="Pfam" id="PF00378">
    <property type="entry name" value="ECH_1"/>
    <property type="match status" value="1"/>
</dbReference>
<dbReference type="InterPro" id="IPR001753">
    <property type="entry name" value="Enoyl-CoA_hydra/iso"/>
</dbReference>
<gene>
    <name evidence="2" type="ORF">V0U35_05545</name>
</gene>
<evidence type="ECO:0000256" key="1">
    <source>
        <dbReference type="ARBA" id="ARBA00005254"/>
    </source>
</evidence>
<dbReference type="InterPro" id="IPR051053">
    <property type="entry name" value="ECH/Chromodomain_protein"/>
</dbReference>
<dbReference type="NCBIfam" id="NF006109">
    <property type="entry name" value="PRK08260.1"/>
    <property type="match status" value="1"/>
</dbReference>
<sequence>MNFDTIRYEIHGPAAVITLHRPERMNAFTHEMKDEVIAALDIADADDAVRAIIFTGHGDAFCAGADLSTGMETFNLVSQAKAEGELDDSDPRWRDSGGVMNLRIWNCIKPVIGAVHGPAVGIGATMLLPMDFRLASTAAKFAFPFAKRGIAWDGCASWFLPRIVGMPTAMDWGLTGRTFKADEALEKGLVSAMHAPDALMGAALAIADEFAKSTAPVSVAVMRQMAWRMLGAASPMEAHRIESKAILHAGMSPDAGEGVMAFLEKRPAKFPMKPSSDLPPWYPFWDEEGY</sequence>
<comment type="caution">
    <text evidence="2">The sequence shown here is derived from an EMBL/GenBank/DDBJ whole genome shotgun (WGS) entry which is preliminary data.</text>
</comment>
<name>A0ABU7LX37_9PROT</name>
<dbReference type="PANTHER" id="PTHR43684">
    <property type="match status" value="1"/>
</dbReference>
<dbReference type="EMBL" id="JAZDRO010000002">
    <property type="protein sequence ID" value="MEE2566138.1"/>
    <property type="molecule type" value="Genomic_DNA"/>
</dbReference>
<dbReference type="Gene3D" id="3.90.226.10">
    <property type="entry name" value="2-enoyl-CoA Hydratase, Chain A, domain 1"/>
    <property type="match status" value="1"/>
</dbReference>
<dbReference type="CDD" id="cd06558">
    <property type="entry name" value="crotonase-like"/>
    <property type="match status" value="1"/>
</dbReference>
<reference evidence="2 3" key="1">
    <citation type="submission" date="2024-01" db="EMBL/GenBank/DDBJ databases">
        <title>Hyphobacterium bacterium isolated from marine sediment.</title>
        <authorList>
            <person name="Zhao S."/>
        </authorList>
    </citation>
    <scope>NUCLEOTIDE SEQUENCE [LARGE SCALE GENOMIC DNA]</scope>
    <source>
        <strain evidence="2 3">Y60-23</strain>
    </source>
</reference>
<dbReference type="Proteomes" id="UP001310692">
    <property type="component" value="Unassembled WGS sequence"/>
</dbReference>
<evidence type="ECO:0000313" key="2">
    <source>
        <dbReference type="EMBL" id="MEE2566138.1"/>
    </source>
</evidence>
<keyword evidence="3" id="KW-1185">Reference proteome</keyword>
<dbReference type="RefSeq" id="WP_330195679.1">
    <property type="nucleotide sequence ID" value="NZ_JAZDRO010000002.1"/>
</dbReference>
<evidence type="ECO:0000313" key="3">
    <source>
        <dbReference type="Proteomes" id="UP001310692"/>
    </source>
</evidence>
<accession>A0ABU7LX37</accession>